<gene>
    <name evidence="1" type="ORF">Sradi_4604700</name>
</gene>
<proteinExistence type="predicted"/>
<sequence>MVVCKTNTRRVVDESKWTEIAYKPKEVIPVPKVATDNQSYDLRDPNGRSFDYTPAGCKYLTNSRWSN</sequence>
<reference evidence="1" key="2">
    <citation type="journal article" date="2024" name="Plant">
        <title>Genomic evolution and insights into agronomic trait innovations of Sesamum species.</title>
        <authorList>
            <person name="Miao H."/>
            <person name="Wang L."/>
            <person name="Qu L."/>
            <person name="Liu H."/>
            <person name="Sun Y."/>
            <person name="Le M."/>
            <person name="Wang Q."/>
            <person name="Wei S."/>
            <person name="Zheng Y."/>
            <person name="Lin W."/>
            <person name="Duan Y."/>
            <person name="Cao H."/>
            <person name="Xiong S."/>
            <person name="Wang X."/>
            <person name="Wei L."/>
            <person name="Li C."/>
            <person name="Ma Q."/>
            <person name="Ju M."/>
            <person name="Zhao R."/>
            <person name="Li G."/>
            <person name="Mu C."/>
            <person name="Tian Q."/>
            <person name="Mei H."/>
            <person name="Zhang T."/>
            <person name="Gao T."/>
            <person name="Zhang H."/>
        </authorList>
    </citation>
    <scope>NUCLEOTIDE SEQUENCE</scope>
    <source>
        <strain evidence="1">G02</strain>
    </source>
</reference>
<dbReference type="EMBL" id="JACGWJ010000020">
    <property type="protein sequence ID" value="KAL0340879.1"/>
    <property type="molecule type" value="Genomic_DNA"/>
</dbReference>
<name>A0AAW2NBD1_SESRA</name>
<dbReference type="AlphaFoldDB" id="A0AAW2NBD1"/>
<comment type="caution">
    <text evidence="1">The sequence shown here is derived from an EMBL/GenBank/DDBJ whole genome shotgun (WGS) entry which is preliminary data.</text>
</comment>
<organism evidence="1">
    <name type="scientific">Sesamum radiatum</name>
    <name type="common">Black benniseed</name>
    <dbReference type="NCBI Taxonomy" id="300843"/>
    <lineage>
        <taxon>Eukaryota</taxon>
        <taxon>Viridiplantae</taxon>
        <taxon>Streptophyta</taxon>
        <taxon>Embryophyta</taxon>
        <taxon>Tracheophyta</taxon>
        <taxon>Spermatophyta</taxon>
        <taxon>Magnoliopsida</taxon>
        <taxon>eudicotyledons</taxon>
        <taxon>Gunneridae</taxon>
        <taxon>Pentapetalae</taxon>
        <taxon>asterids</taxon>
        <taxon>lamiids</taxon>
        <taxon>Lamiales</taxon>
        <taxon>Pedaliaceae</taxon>
        <taxon>Sesamum</taxon>
    </lineage>
</organism>
<evidence type="ECO:0000313" key="1">
    <source>
        <dbReference type="EMBL" id="KAL0340879.1"/>
    </source>
</evidence>
<accession>A0AAW2NBD1</accession>
<reference evidence="1" key="1">
    <citation type="submission" date="2020-06" db="EMBL/GenBank/DDBJ databases">
        <authorList>
            <person name="Li T."/>
            <person name="Hu X."/>
            <person name="Zhang T."/>
            <person name="Song X."/>
            <person name="Zhang H."/>
            <person name="Dai N."/>
            <person name="Sheng W."/>
            <person name="Hou X."/>
            <person name="Wei L."/>
        </authorList>
    </citation>
    <scope>NUCLEOTIDE SEQUENCE</scope>
    <source>
        <strain evidence="1">G02</strain>
        <tissue evidence="1">Leaf</tissue>
    </source>
</reference>
<protein>
    <submittedName>
        <fullName evidence="1">Uncharacterized protein</fullName>
    </submittedName>
</protein>